<dbReference type="EMBL" id="KV426252">
    <property type="protein sequence ID" value="KZV83846.1"/>
    <property type="molecule type" value="Genomic_DNA"/>
</dbReference>
<sequence length="184" mass="21118">MQASIPYNPIFTAEAFRRLLCIDIASPLNDWVLEERTLQLLLRYLGRHGHPSNLDPAVTEGLAKSQELSLVDPSVIRPHLMAMALYPDIMCEKPRARPARVITLRFLPAITTYPRLMMRDPESVAHLDTHPYPWGFHLCFDYISIHVGEPFRHLIDEGWKSKDADEDSQFDLFVHMMILPGVTV</sequence>
<dbReference type="AlphaFoldDB" id="A0A165D5V9"/>
<proteinExistence type="predicted"/>
<accession>A0A165D5V9</accession>
<dbReference type="Proteomes" id="UP000077266">
    <property type="component" value="Unassembled WGS sequence"/>
</dbReference>
<keyword evidence="2" id="KW-1185">Reference proteome</keyword>
<gene>
    <name evidence="1" type="ORF">EXIGLDRAFT_777139</name>
</gene>
<evidence type="ECO:0000313" key="1">
    <source>
        <dbReference type="EMBL" id="KZV83846.1"/>
    </source>
</evidence>
<name>A0A165D5V9_EXIGL</name>
<organism evidence="1 2">
    <name type="scientific">Exidia glandulosa HHB12029</name>
    <dbReference type="NCBI Taxonomy" id="1314781"/>
    <lineage>
        <taxon>Eukaryota</taxon>
        <taxon>Fungi</taxon>
        <taxon>Dikarya</taxon>
        <taxon>Basidiomycota</taxon>
        <taxon>Agaricomycotina</taxon>
        <taxon>Agaricomycetes</taxon>
        <taxon>Auriculariales</taxon>
        <taxon>Exidiaceae</taxon>
        <taxon>Exidia</taxon>
    </lineage>
</organism>
<dbReference type="InParanoid" id="A0A165D5V9"/>
<evidence type="ECO:0000313" key="2">
    <source>
        <dbReference type="Proteomes" id="UP000077266"/>
    </source>
</evidence>
<reference evidence="1 2" key="1">
    <citation type="journal article" date="2016" name="Mol. Biol. Evol.">
        <title>Comparative Genomics of Early-Diverging Mushroom-Forming Fungi Provides Insights into the Origins of Lignocellulose Decay Capabilities.</title>
        <authorList>
            <person name="Nagy L.G."/>
            <person name="Riley R."/>
            <person name="Tritt A."/>
            <person name="Adam C."/>
            <person name="Daum C."/>
            <person name="Floudas D."/>
            <person name="Sun H."/>
            <person name="Yadav J.S."/>
            <person name="Pangilinan J."/>
            <person name="Larsson K.H."/>
            <person name="Matsuura K."/>
            <person name="Barry K."/>
            <person name="Labutti K."/>
            <person name="Kuo R."/>
            <person name="Ohm R.A."/>
            <person name="Bhattacharya S.S."/>
            <person name="Shirouzu T."/>
            <person name="Yoshinaga Y."/>
            <person name="Martin F.M."/>
            <person name="Grigoriev I.V."/>
            <person name="Hibbett D.S."/>
        </authorList>
    </citation>
    <scope>NUCLEOTIDE SEQUENCE [LARGE SCALE GENOMIC DNA]</scope>
    <source>
        <strain evidence="1 2">HHB12029</strain>
    </source>
</reference>
<protein>
    <submittedName>
        <fullName evidence="1">Uncharacterized protein</fullName>
    </submittedName>
</protein>